<dbReference type="Proteomes" id="UP001278500">
    <property type="component" value="Unassembled WGS sequence"/>
</dbReference>
<dbReference type="AlphaFoldDB" id="A0AAE0MSU5"/>
<organism evidence="2 3">
    <name type="scientific">Neurospora tetraspora</name>
    <dbReference type="NCBI Taxonomy" id="94610"/>
    <lineage>
        <taxon>Eukaryota</taxon>
        <taxon>Fungi</taxon>
        <taxon>Dikarya</taxon>
        <taxon>Ascomycota</taxon>
        <taxon>Pezizomycotina</taxon>
        <taxon>Sordariomycetes</taxon>
        <taxon>Sordariomycetidae</taxon>
        <taxon>Sordariales</taxon>
        <taxon>Sordariaceae</taxon>
        <taxon>Neurospora</taxon>
    </lineage>
</organism>
<accession>A0AAE0MSU5</accession>
<name>A0AAE0MSU5_9PEZI</name>
<evidence type="ECO:0000313" key="2">
    <source>
        <dbReference type="EMBL" id="KAK3347885.1"/>
    </source>
</evidence>
<sequence>MGSISYFTDSPPSPPSTEHVLAALDNVQTRGYHCRALLLPWPHSLCAAILEPALIRTLLPDFSFLASFQLGPASAASSPIDRQHNVYDLSDDHDDVDPRDPDPYSDPRPLHLHHPSNPNRSFALQQLSQLTEDNIMFLYPEGRDGPTYLLRSGPNARLVRAPEEHYADGDGDNDDNDGEAYTAAHRLRLYHRFPTQTPEDAVRQMITHHEEERLEITFEELIRGQDWGSHPYPLLVPGVCFRIPDPADRRRVDVMTVQRNRLLRSSGSGLSSEATGMVLGIAIHQVLADATGVDIIMSRLRREIWRE</sequence>
<reference evidence="2" key="2">
    <citation type="submission" date="2023-06" db="EMBL/GenBank/DDBJ databases">
        <authorList>
            <consortium name="Lawrence Berkeley National Laboratory"/>
            <person name="Haridas S."/>
            <person name="Hensen N."/>
            <person name="Bonometti L."/>
            <person name="Westerberg I."/>
            <person name="Brannstrom I.O."/>
            <person name="Guillou S."/>
            <person name="Cros-Aarteil S."/>
            <person name="Calhoun S."/>
            <person name="Kuo A."/>
            <person name="Mondo S."/>
            <person name="Pangilinan J."/>
            <person name="Riley R."/>
            <person name="Labutti K."/>
            <person name="Andreopoulos B."/>
            <person name="Lipzen A."/>
            <person name="Chen C."/>
            <person name="Yanf M."/>
            <person name="Daum C."/>
            <person name="Ng V."/>
            <person name="Clum A."/>
            <person name="Steindorff A."/>
            <person name="Ohm R."/>
            <person name="Martin F."/>
            <person name="Silar P."/>
            <person name="Natvig D."/>
            <person name="Lalanne C."/>
            <person name="Gautier V."/>
            <person name="Ament-Velasquez S.L."/>
            <person name="Kruys A."/>
            <person name="Hutchinson M.I."/>
            <person name="Powell A.J."/>
            <person name="Barry K."/>
            <person name="Miller A.N."/>
            <person name="Grigoriev I.V."/>
            <person name="Debuchy R."/>
            <person name="Gladieux P."/>
            <person name="Thoren M.H."/>
            <person name="Johannesson H."/>
        </authorList>
    </citation>
    <scope>NUCLEOTIDE SEQUENCE</scope>
    <source>
        <strain evidence="2">CBS 560.94</strain>
    </source>
</reference>
<feature type="region of interest" description="Disordered" evidence="1">
    <location>
        <begin position="74"/>
        <end position="119"/>
    </location>
</feature>
<dbReference type="GeneID" id="87865333"/>
<comment type="caution">
    <text evidence="2">The sequence shown here is derived from an EMBL/GenBank/DDBJ whole genome shotgun (WGS) entry which is preliminary data.</text>
</comment>
<dbReference type="RefSeq" id="XP_062682967.1">
    <property type="nucleotide sequence ID" value="XM_062828179.1"/>
</dbReference>
<evidence type="ECO:0000256" key="1">
    <source>
        <dbReference type="SAM" id="MobiDB-lite"/>
    </source>
</evidence>
<reference evidence="2" key="1">
    <citation type="journal article" date="2023" name="Mol. Phylogenet. Evol.">
        <title>Genome-scale phylogeny and comparative genomics of the fungal order Sordariales.</title>
        <authorList>
            <person name="Hensen N."/>
            <person name="Bonometti L."/>
            <person name="Westerberg I."/>
            <person name="Brannstrom I.O."/>
            <person name="Guillou S."/>
            <person name="Cros-Aarteil S."/>
            <person name="Calhoun S."/>
            <person name="Haridas S."/>
            <person name="Kuo A."/>
            <person name="Mondo S."/>
            <person name="Pangilinan J."/>
            <person name="Riley R."/>
            <person name="LaButti K."/>
            <person name="Andreopoulos B."/>
            <person name="Lipzen A."/>
            <person name="Chen C."/>
            <person name="Yan M."/>
            <person name="Daum C."/>
            <person name="Ng V."/>
            <person name="Clum A."/>
            <person name="Steindorff A."/>
            <person name="Ohm R.A."/>
            <person name="Martin F."/>
            <person name="Silar P."/>
            <person name="Natvig D.O."/>
            <person name="Lalanne C."/>
            <person name="Gautier V."/>
            <person name="Ament-Velasquez S.L."/>
            <person name="Kruys A."/>
            <person name="Hutchinson M.I."/>
            <person name="Powell A.J."/>
            <person name="Barry K."/>
            <person name="Miller A.N."/>
            <person name="Grigoriev I.V."/>
            <person name="Debuchy R."/>
            <person name="Gladieux P."/>
            <person name="Hiltunen Thoren M."/>
            <person name="Johannesson H."/>
        </authorList>
    </citation>
    <scope>NUCLEOTIDE SEQUENCE</scope>
    <source>
        <strain evidence="2">CBS 560.94</strain>
    </source>
</reference>
<keyword evidence="3" id="KW-1185">Reference proteome</keyword>
<gene>
    <name evidence="2" type="ORF">B0H65DRAFT_507873</name>
</gene>
<dbReference type="EMBL" id="JAUEPP010000003">
    <property type="protein sequence ID" value="KAK3347885.1"/>
    <property type="molecule type" value="Genomic_DNA"/>
</dbReference>
<evidence type="ECO:0000313" key="3">
    <source>
        <dbReference type="Proteomes" id="UP001278500"/>
    </source>
</evidence>
<protein>
    <submittedName>
        <fullName evidence="2">Uncharacterized protein</fullName>
    </submittedName>
</protein>
<proteinExistence type="predicted"/>